<proteinExistence type="predicted"/>
<evidence type="ECO:0000313" key="2">
    <source>
        <dbReference type="Proteomes" id="UP001151760"/>
    </source>
</evidence>
<keyword evidence="2" id="KW-1185">Reference proteome</keyword>
<dbReference type="Proteomes" id="UP001151760">
    <property type="component" value="Unassembled WGS sequence"/>
</dbReference>
<dbReference type="InterPro" id="IPR039774">
    <property type="entry name" value="Sin3-like"/>
</dbReference>
<dbReference type="EMBL" id="BQNB010017123">
    <property type="protein sequence ID" value="GJT59587.1"/>
    <property type="molecule type" value="Genomic_DNA"/>
</dbReference>
<protein>
    <submittedName>
        <fullName evidence="1">Paired amphipathic helix protein Sin3-like protein 2 isoform X1</fullName>
    </submittedName>
</protein>
<evidence type="ECO:0000313" key="1">
    <source>
        <dbReference type="EMBL" id="GJT59587.1"/>
    </source>
</evidence>
<gene>
    <name evidence="1" type="ORF">Tco_1003120</name>
</gene>
<sequence>MKVSAFMKALGIPALSEVVFELDMLLDYVNSALKRVEELLKGINNRSVSSEGSIRVEDHFSALNLRCIERLYGDHGLEVMETLHKSPSIALPVILIRMKQKQEEWIKCREDFNKQKDSKDFEQKSLWLRSKRTMKRARKDDDVLYSVADGK</sequence>
<name>A0ABQ5FAI5_9ASTR</name>
<comment type="caution">
    <text evidence="1">The sequence shown here is derived from an EMBL/GenBank/DDBJ whole genome shotgun (WGS) entry which is preliminary data.</text>
</comment>
<dbReference type="PANTHER" id="PTHR12346:SF8">
    <property type="entry name" value="PAIRED AMPHIPATHIC HELIX PROTEIN SIN3-LIKE 2"/>
    <property type="match status" value="1"/>
</dbReference>
<reference evidence="1" key="1">
    <citation type="journal article" date="2022" name="Int. J. Mol. Sci.">
        <title>Draft Genome of Tanacetum Coccineum: Genomic Comparison of Closely Related Tanacetum-Family Plants.</title>
        <authorList>
            <person name="Yamashiro T."/>
            <person name="Shiraishi A."/>
            <person name="Nakayama K."/>
            <person name="Satake H."/>
        </authorList>
    </citation>
    <scope>NUCLEOTIDE SEQUENCE</scope>
</reference>
<organism evidence="1 2">
    <name type="scientific">Tanacetum coccineum</name>
    <dbReference type="NCBI Taxonomy" id="301880"/>
    <lineage>
        <taxon>Eukaryota</taxon>
        <taxon>Viridiplantae</taxon>
        <taxon>Streptophyta</taxon>
        <taxon>Embryophyta</taxon>
        <taxon>Tracheophyta</taxon>
        <taxon>Spermatophyta</taxon>
        <taxon>Magnoliopsida</taxon>
        <taxon>eudicotyledons</taxon>
        <taxon>Gunneridae</taxon>
        <taxon>Pentapetalae</taxon>
        <taxon>asterids</taxon>
        <taxon>campanulids</taxon>
        <taxon>Asterales</taxon>
        <taxon>Asteraceae</taxon>
        <taxon>Asteroideae</taxon>
        <taxon>Anthemideae</taxon>
        <taxon>Anthemidinae</taxon>
        <taxon>Tanacetum</taxon>
    </lineage>
</organism>
<reference evidence="1" key="2">
    <citation type="submission" date="2022-01" db="EMBL/GenBank/DDBJ databases">
        <authorList>
            <person name="Yamashiro T."/>
            <person name="Shiraishi A."/>
            <person name="Satake H."/>
            <person name="Nakayama K."/>
        </authorList>
    </citation>
    <scope>NUCLEOTIDE SEQUENCE</scope>
</reference>
<dbReference type="PANTHER" id="PTHR12346">
    <property type="entry name" value="SIN3B-RELATED"/>
    <property type="match status" value="1"/>
</dbReference>
<accession>A0ABQ5FAI5</accession>